<dbReference type="PhylomeDB" id="A7SLR6"/>
<gene>
    <name evidence="2" type="ORF">NEMVEDRAFT_v1g214246</name>
</gene>
<dbReference type="InterPro" id="IPR016024">
    <property type="entry name" value="ARM-type_fold"/>
</dbReference>
<organism evidence="2 3">
    <name type="scientific">Nematostella vectensis</name>
    <name type="common">Starlet sea anemone</name>
    <dbReference type="NCBI Taxonomy" id="45351"/>
    <lineage>
        <taxon>Eukaryota</taxon>
        <taxon>Metazoa</taxon>
        <taxon>Cnidaria</taxon>
        <taxon>Anthozoa</taxon>
        <taxon>Hexacorallia</taxon>
        <taxon>Actiniaria</taxon>
        <taxon>Edwardsiidae</taxon>
        <taxon>Nematostella</taxon>
    </lineage>
</organism>
<protein>
    <recommendedName>
        <fullName evidence="1">Formin GTPase-binding domain-containing protein</fullName>
    </recommendedName>
</protein>
<dbReference type="HOGENOM" id="CLU_1770268_0_0_1"/>
<dbReference type="SUPFAM" id="SSF48371">
    <property type="entry name" value="ARM repeat"/>
    <property type="match status" value="1"/>
</dbReference>
<dbReference type="STRING" id="45351.A7SLR6"/>
<dbReference type="EMBL" id="DS469701">
    <property type="protein sequence ID" value="EDO35347.1"/>
    <property type="molecule type" value="Genomic_DNA"/>
</dbReference>
<dbReference type="OMA" id="RCIKAVI"/>
<dbReference type="Proteomes" id="UP000001593">
    <property type="component" value="Unassembled WGS sequence"/>
</dbReference>
<proteinExistence type="predicted"/>
<dbReference type="PANTHER" id="PTHR46345:SF8">
    <property type="entry name" value="FORMIN 3, ISOFORM B"/>
    <property type="match status" value="1"/>
</dbReference>
<feature type="domain" description="Formin GTPase-binding" evidence="1">
    <location>
        <begin position="61"/>
        <end position="127"/>
    </location>
</feature>
<reference evidence="2 3" key="1">
    <citation type="journal article" date="2007" name="Science">
        <title>Sea anemone genome reveals ancestral eumetazoan gene repertoire and genomic organization.</title>
        <authorList>
            <person name="Putnam N.H."/>
            <person name="Srivastava M."/>
            <person name="Hellsten U."/>
            <person name="Dirks B."/>
            <person name="Chapman J."/>
            <person name="Salamov A."/>
            <person name="Terry A."/>
            <person name="Shapiro H."/>
            <person name="Lindquist E."/>
            <person name="Kapitonov V.V."/>
            <person name="Jurka J."/>
            <person name="Genikhovich G."/>
            <person name="Grigoriev I.V."/>
            <person name="Lucas S.M."/>
            <person name="Steele R.E."/>
            <person name="Finnerty J.R."/>
            <person name="Technau U."/>
            <person name="Martindale M.Q."/>
            <person name="Rokhsar D.S."/>
        </authorList>
    </citation>
    <scope>NUCLEOTIDE SEQUENCE [LARGE SCALE GENOMIC DNA]</scope>
    <source>
        <strain evidence="3">CH2 X CH6</strain>
    </source>
</reference>
<dbReference type="GO" id="GO:0030036">
    <property type="term" value="P:actin cytoskeleton organization"/>
    <property type="evidence" value="ECO:0007669"/>
    <property type="project" value="InterPro"/>
</dbReference>
<dbReference type="GO" id="GO:0003779">
    <property type="term" value="F:actin binding"/>
    <property type="evidence" value="ECO:0007669"/>
    <property type="project" value="InterPro"/>
</dbReference>
<accession>A7SLR6</accession>
<dbReference type="Gene3D" id="1.25.10.10">
    <property type="entry name" value="Leucine-rich Repeat Variant"/>
    <property type="match status" value="1"/>
</dbReference>
<dbReference type="GO" id="GO:0031267">
    <property type="term" value="F:small GTPase binding"/>
    <property type="evidence" value="ECO:0007669"/>
    <property type="project" value="InterPro"/>
</dbReference>
<dbReference type="PANTHER" id="PTHR46345">
    <property type="entry name" value="INVERTED FORMIN-2"/>
    <property type="match status" value="1"/>
</dbReference>
<evidence type="ECO:0000313" key="2">
    <source>
        <dbReference type="EMBL" id="EDO35347.1"/>
    </source>
</evidence>
<dbReference type="Pfam" id="PF06371">
    <property type="entry name" value="Drf_GBD"/>
    <property type="match status" value="1"/>
</dbReference>
<dbReference type="InterPro" id="IPR011989">
    <property type="entry name" value="ARM-like"/>
</dbReference>
<evidence type="ECO:0000259" key="1">
    <source>
        <dbReference type="Pfam" id="PF06371"/>
    </source>
</evidence>
<sequence length="147" mass="16290">MTNAQSTKARKGWSLFRPSNLTSVVVSLSDDDPEICVKLLDFPTRNVFIELKQKVDGCRREWLSSFIDLGGLHRLLSSLTLLGTKGHEKFFTTLERVECVRCIKAVINARVGMEALIASRSLVCTLAEGQSEHCIGLLPSSVAKQRV</sequence>
<dbReference type="InParanoid" id="A7SLR6"/>
<name>A7SLR6_NEMVE</name>
<keyword evidence="3" id="KW-1185">Reference proteome</keyword>
<dbReference type="AlphaFoldDB" id="A7SLR6"/>
<dbReference type="InterPro" id="IPR010473">
    <property type="entry name" value="GTPase-bd"/>
</dbReference>
<evidence type="ECO:0000313" key="3">
    <source>
        <dbReference type="Proteomes" id="UP000001593"/>
    </source>
</evidence>